<dbReference type="EMBL" id="ML213525">
    <property type="protein sequence ID" value="TFK47262.1"/>
    <property type="molecule type" value="Genomic_DNA"/>
</dbReference>
<comment type="subcellular location">
    <subcellularLocation>
        <location evidence="1">Golgi apparatus membrane</location>
        <topology evidence="1">Peripheral membrane protein</topology>
    </subcellularLocation>
</comment>
<evidence type="ECO:0000256" key="2">
    <source>
        <dbReference type="ARBA" id="ARBA00005831"/>
    </source>
</evidence>
<evidence type="ECO:0000256" key="3">
    <source>
        <dbReference type="ARBA" id="ARBA00020984"/>
    </source>
</evidence>
<protein>
    <recommendedName>
        <fullName evidence="3">Conserved oligomeric Golgi complex subunit 7</fullName>
    </recommendedName>
    <alternativeName>
        <fullName evidence="8">Component of oligomeric Golgi complex 7</fullName>
    </alternativeName>
</protein>
<name>A0A5C3MPF5_9AGAM</name>
<comment type="similarity">
    <text evidence="2">Belongs to the COG7 family.</text>
</comment>
<dbReference type="Proteomes" id="UP000305948">
    <property type="component" value="Unassembled WGS sequence"/>
</dbReference>
<dbReference type="GO" id="GO:0006886">
    <property type="term" value="P:intracellular protein transport"/>
    <property type="evidence" value="ECO:0007669"/>
    <property type="project" value="InterPro"/>
</dbReference>
<feature type="region of interest" description="Disordered" evidence="9">
    <location>
        <begin position="583"/>
        <end position="619"/>
    </location>
</feature>
<evidence type="ECO:0000256" key="5">
    <source>
        <dbReference type="ARBA" id="ARBA00022927"/>
    </source>
</evidence>
<keyword evidence="4" id="KW-0813">Transport</keyword>
<dbReference type="Pfam" id="PF10191">
    <property type="entry name" value="COG7"/>
    <property type="match status" value="1"/>
</dbReference>
<dbReference type="AlphaFoldDB" id="A0A5C3MPF5"/>
<feature type="compositionally biased region" description="Low complexity" evidence="9">
    <location>
        <begin position="731"/>
        <end position="752"/>
    </location>
</feature>
<feature type="compositionally biased region" description="Low complexity" evidence="9">
    <location>
        <begin position="592"/>
        <end position="619"/>
    </location>
</feature>
<keyword evidence="6" id="KW-0333">Golgi apparatus</keyword>
<dbReference type="GO" id="GO:0017119">
    <property type="term" value="C:Golgi transport complex"/>
    <property type="evidence" value="ECO:0007669"/>
    <property type="project" value="InterPro"/>
</dbReference>
<sequence>MTSVDLPDDVDLDLTAWVNSVVSLPADSDSPSDLATLDKHLASLTASLEVAVEESSSLLGRLIDDVSRSVPRLTYDLHFMREGSLGLQSTLSGITRTTATGEHGTKEVLDKLTLLDTMKTNMTEARAVLGEAESWSMLEPEVTALLSDNHFLKAAERLSEASENLFVFQNTPEYEARRGVVVSLENQLEAGVSAALVSAINSRDTQSCRSYYEIFARIQREAEFFNYYVGARTEAVGAAWQQLCTSPSFADSLPSFFHTIHTLLQLSLPELTQIFPSPRQTLTHLISSILSSLSPSFSQKISELANDQSPEAVSHLVSAYKATESFALEAYKTLHSLDSSTAPTNSETLPRRSSDKLHARRHSRRMSISTSLTSTSLSAQAHGQEEEWDLALFTPFLDAQTSYSSLEKKYLDSRLSVVGLSGGNGDVSRTLRDWVESMAREAEGAVCRCLEFTHGYSLPGLLATLDFIISEFLQSLTTQISSSTSLPSSHPSTATADLFDLDYTPADYARIQSLLHILESIRSALDRIAAVEVHTRGAMSKALGENDITRADGVLPGMTPGEQRLLAESGLNTAALHTLLEFLTPTPPSQPPSQALSHSHSQPHHPSISTDQEPSPLLPSSRRSITALAATAQKSLQDVILSPLLTRLQTYPSLPVFTSPSTHAGGAGELKIPTFSLSPTDTMQRVAEGLLNMPRLFEVYADDDVLAFCAETLPYAGAEAAKVLSDSLQGQNQLGHSHSQSQLSSHARSGSLALPKAKPAPHLSAETILSLWLTSLGRSFLTHLLGEVLPRIGRLSEGGRRQLGSDLGYLETIVQALNVDVDIEEDGDGDREREGEGQKEGAAGLRRWRELVEMADMEGRDAERDEVWRQVARMRGWP</sequence>
<evidence type="ECO:0000256" key="8">
    <source>
        <dbReference type="ARBA" id="ARBA00031345"/>
    </source>
</evidence>
<dbReference type="GO" id="GO:0007030">
    <property type="term" value="P:Golgi organization"/>
    <property type="evidence" value="ECO:0007669"/>
    <property type="project" value="TreeGrafter"/>
</dbReference>
<evidence type="ECO:0000256" key="1">
    <source>
        <dbReference type="ARBA" id="ARBA00004395"/>
    </source>
</evidence>
<organism evidence="10 11">
    <name type="scientific">Heliocybe sulcata</name>
    <dbReference type="NCBI Taxonomy" id="5364"/>
    <lineage>
        <taxon>Eukaryota</taxon>
        <taxon>Fungi</taxon>
        <taxon>Dikarya</taxon>
        <taxon>Basidiomycota</taxon>
        <taxon>Agaricomycotina</taxon>
        <taxon>Agaricomycetes</taxon>
        <taxon>Gloeophyllales</taxon>
        <taxon>Gloeophyllaceae</taxon>
        <taxon>Heliocybe</taxon>
    </lineage>
</organism>
<gene>
    <name evidence="10" type="ORF">OE88DRAFT_1666653</name>
</gene>
<evidence type="ECO:0000313" key="10">
    <source>
        <dbReference type="EMBL" id="TFK47262.1"/>
    </source>
</evidence>
<evidence type="ECO:0000313" key="11">
    <source>
        <dbReference type="Proteomes" id="UP000305948"/>
    </source>
</evidence>
<dbReference type="InterPro" id="IPR019335">
    <property type="entry name" value="COG7"/>
</dbReference>
<keyword evidence="5" id="KW-0653">Protein transport</keyword>
<dbReference type="PANTHER" id="PTHR21443">
    <property type="entry name" value="CONSERVED OLIGOMERIC GOLGI COMPLEX COMPONENT 7"/>
    <property type="match status" value="1"/>
</dbReference>
<reference evidence="10 11" key="1">
    <citation type="journal article" date="2019" name="Nat. Ecol. Evol.">
        <title>Megaphylogeny resolves global patterns of mushroom evolution.</title>
        <authorList>
            <person name="Varga T."/>
            <person name="Krizsan K."/>
            <person name="Foldi C."/>
            <person name="Dima B."/>
            <person name="Sanchez-Garcia M."/>
            <person name="Sanchez-Ramirez S."/>
            <person name="Szollosi G.J."/>
            <person name="Szarkandi J.G."/>
            <person name="Papp V."/>
            <person name="Albert L."/>
            <person name="Andreopoulos W."/>
            <person name="Angelini C."/>
            <person name="Antonin V."/>
            <person name="Barry K.W."/>
            <person name="Bougher N.L."/>
            <person name="Buchanan P."/>
            <person name="Buyck B."/>
            <person name="Bense V."/>
            <person name="Catcheside P."/>
            <person name="Chovatia M."/>
            <person name="Cooper J."/>
            <person name="Damon W."/>
            <person name="Desjardin D."/>
            <person name="Finy P."/>
            <person name="Geml J."/>
            <person name="Haridas S."/>
            <person name="Hughes K."/>
            <person name="Justo A."/>
            <person name="Karasinski D."/>
            <person name="Kautmanova I."/>
            <person name="Kiss B."/>
            <person name="Kocsube S."/>
            <person name="Kotiranta H."/>
            <person name="LaButti K.M."/>
            <person name="Lechner B.E."/>
            <person name="Liimatainen K."/>
            <person name="Lipzen A."/>
            <person name="Lukacs Z."/>
            <person name="Mihaltcheva S."/>
            <person name="Morgado L.N."/>
            <person name="Niskanen T."/>
            <person name="Noordeloos M.E."/>
            <person name="Ohm R.A."/>
            <person name="Ortiz-Santana B."/>
            <person name="Ovrebo C."/>
            <person name="Racz N."/>
            <person name="Riley R."/>
            <person name="Savchenko A."/>
            <person name="Shiryaev A."/>
            <person name="Soop K."/>
            <person name="Spirin V."/>
            <person name="Szebenyi C."/>
            <person name="Tomsovsky M."/>
            <person name="Tulloss R.E."/>
            <person name="Uehling J."/>
            <person name="Grigoriev I.V."/>
            <person name="Vagvolgyi C."/>
            <person name="Papp T."/>
            <person name="Martin F.M."/>
            <person name="Miettinen O."/>
            <person name="Hibbett D.S."/>
            <person name="Nagy L.G."/>
        </authorList>
    </citation>
    <scope>NUCLEOTIDE SEQUENCE [LARGE SCALE GENOMIC DNA]</scope>
    <source>
        <strain evidence="10 11">OMC1185</strain>
    </source>
</reference>
<dbReference type="OrthoDB" id="249612at2759"/>
<dbReference type="PANTHER" id="PTHR21443:SF0">
    <property type="entry name" value="CONSERVED OLIGOMERIC GOLGI COMPLEX SUBUNIT 7"/>
    <property type="match status" value="1"/>
</dbReference>
<evidence type="ECO:0000256" key="4">
    <source>
        <dbReference type="ARBA" id="ARBA00022448"/>
    </source>
</evidence>
<dbReference type="GO" id="GO:0006890">
    <property type="term" value="P:retrograde vesicle-mediated transport, Golgi to endoplasmic reticulum"/>
    <property type="evidence" value="ECO:0007669"/>
    <property type="project" value="TreeGrafter"/>
</dbReference>
<evidence type="ECO:0000256" key="7">
    <source>
        <dbReference type="ARBA" id="ARBA00023136"/>
    </source>
</evidence>
<dbReference type="GO" id="GO:0000139">
    <property type="term" value="C:Golgi membrane"/>
    <property type="evidence" value="ECO:0007669"/>
    <property type="project" value="UniProtKB-SubCell"/>
</dbReference>
<feature type="region of interest" description="Disordered" evidence="9">
    <location>
        <begin position="731"/>
        <end position="758"/>
    </location>
</feature>
<proteinExistence type="inferred from homology"/>
<evidence type="ECO:0000256" key="9">
    <source>
        <dbReference type="SAM" id="MobiDB-lite"/>
    </source>
</evidence>
<feature type="compositionally biased region" description="Polar residues" evidence="9">
    <location>
        <begin position="339"/>
        <end position="348"/>
    </location>
</feature>
<dbReference type="STRING" id="5364.A0A5C3MPF5"/>
<accession>A0A5C3MPF5</accession>
<keyword evidence="7" id="KW-0472">Membrane</keyword>
<feature type="region of interest" description="Disordered" evidence="9">
    <location>
        <begin position="339"/>
        <end position="365"/>
    </location>
</feature>
<keyword evidence="11" id="KW-1185">Reference proteome</keyword>
<evidence type="ECO:0000256" key="6">
    <source>
        <dbReference type="ARBA" id="ARBA00023034"/>
    </source>
</evidence>